<evidence type="ECO:0000313" key="1">
    <source>
        <dbReference type="EMBL" id="KAI8440616.1"/>
    </source>
</evidence>
<dbReference type="EMBL" id="CM046102">
    <property type="protein sequence ID" value="KAI8440616.1"/>
    <property type="molecule type" value="Genomic_DNA"/>
</dbReference>
<reference evidence="1 2" key="1">
    <citation type="journal article" date="2022" name="Genome Biol. Evol.">
        <title>The Spruce Budworm Genome: Reconstructing the Evolutionary History of Antifreeze Proteins.</title>
        <authorList>
            <person name="Beliveau C."/>
            <person name="Gagne P."/>
            <person name="Picq S."/>
            <person name="Vernygora O."/>
            <person name="Keeling C.I."/>
            <person name="Pinkney K."/>
            <person name="Doucet D."/>
            <person name="Wen F."/>
            <person name="Johnston J.S."/>
            <person name="Maaroufi H."/>
            <person name="Boyle B."/>
            <person name="Laroche J."/>
            <person name="Dewar K."/>
            <person name="Juretic N."/>
            <person name="Blackburn G."/>
            <person name="Nisole A."/>
            <person name="Brunet B."/>
            <person name="Brandao M."/>
            <person name="Lumley L."/>
            <person name="Duan J."/>
            <person name="Quan G."/>
            <person name="Lucarotti C.J."/>
            <person name="Roe A.D."/>
            <person name="Sperling F.A.H."/>
            <person name="Levesque R.C."/>
            <person name="Cusson M."/>
        </authorList>
    </citation>
    <scope>NUCLEOTIDE SEQUENCE [LARGE SCALE GENOMIC DNA]</scope>
    <source>
        <strain evidence="1">Glfc:IPQL:Cfum</strain>
    </source>
</reference>
<dbReference type="Proteomes" id="UP001064048">
    <property type="component" value="Chromosome 2"/>
</dbReference>
<comment type="caution">
    <text evidence="1">The sequence shown here is derived from an EMBL/GenBank/DDBJ whole genome shotgun (WGS) entry which is preliminary data.</text>
</comment>
<proteinExistence type="predicted"/>
<keyword evidence="2" id="KW-1185">Reference proteome</keyword>
<organism evidence="1 2">
    <name type="scientific">Choristoneura fumiferana</name>
    <name type="common">Spruce budworm moth</name>
    <name type="synonym">Archips fumiferana</name>
    <dbReference type="NCBI Taxonomy" id="7141"/>
    <lineage>
        <taxon>Eukaryota</taxon>
        <taxon>Metazoa</taxon>
        <taxon>Ecdysozoa</taxon>
        <taxon>Arthropoda</taxon>
        <taxon>Hexapoda</taxon>
        <taxon>Insecta</taxon>
        <taxon>Pterygota</taxon>
        <taxon>Neoptera</taxon>
        <taxon>Endopterygota</taxon>
        <taxon>Lepidoptera</taxon>
        <taxon>Glossata</taxon>
        <taxon>Ditrysia</taxon>
        <taxon>Tortricoidea</taxon>
        <taxon>Tortricidae</taxon>
        <taxon>Tortricinae</taxon>
        <taxon>Choristoneura</taxon>
    </lineage>
</organism>
<evidence type="ECO:0000313" key="2">
    <source>
        <dbReference type="Proteomes" id="UP001064048"/>
    </source>
</evidence>
<sequence length="970" mass="104136">MDAQKNQKKRPALGIEPRPSSGGRPDEWCGVAGARALRVRVGSAEAPAAAHARRLSPPPPARRASTPPPPHNNKPVTGPEEPVATEAVALKAVGAVSPLTAASAPVRGAPAQSSYALERRPRHDHHHRPPDPPPPQSSASILPCCCAPELRGGGGCACSSAAWSSRARSSIIRGNDSFTDLGLHDKKICTCNDSFTDHRVSDKHFKNGVRECNSSSDENRSSGHASMSDSGGAGEAGREEPKRTRQPPHVRAKHRAHNKLQSPWPGGGGLEDIRSAIKQLTLRSRDSSSTATSGASSGGGGSNNGAPDNGSAAEARRRRAPLVRQPSLDTVCTNVTSADEFVWVDSHNRLVELRCVPWTASEIGRALQTGRCRELAPRLAPDTPPRLAYLLQRALVRISREAQRLSQNFGFCSKHEVAGAFRIVLSTPLADACIKGCQRAATMYATSGSAARRLGSAARARTSLAPGRFQRWMLDVRVASFVHEYAAIYLCAGIETLLEEIALIAGSSAATGPVTPAVVDHAVANCADLWGLLQPYSHLNAGRVASGALSLSRWESVSSMGSGSSSSASRPEHRQLGLSHDSGITTNGSGGSGTSAGSNGSSTGSGASGASVLLTTCAGSAAELRAVLRRVAPRHAPLAPSAERALYYFMRCSQFVAIVAINMNVRRSPPASPSLPPPESESANVKPRRGTAKPSTSAASSSTNELSKFRDDIKKMLHSWKNEQENNFKHILSEQNVHMSKLTADLAELKTQNSAIHKTNQEIEKCLAFVNQQYEDMKLQIVILQKEKREYLNTIQDLEKKITDIQQSSRSAAIEIRNVPANERETTTDLAQIVSSIGNILSVSTSGVRDIYRIPGKPGTNKPIVAEFNSVETKNKVVAAAKTYNRAHHGEERLNTTNIGFQNKPQPIYISEHLPSSVKKIFYLAREFAKVNKYQFCWSANGKVFLRKEQGAKHIVVKSANFLSELQNQP</sequence>
<accession>A0ACC0KWQ8</accession>
<name>A0ACC0KWQ8_CHOFU</name>
<gene>
    <name evidence="1" type="ORF">MSG28_001835</name>
</gene>
<protein>
    <submittedName>
        <fullName evidence="1">Uncharacterized protein</fullName>
    </submittedName>
</protein>